<dbReference type="HAMAP" id="MF_00152">
    <property type="entry name" value="Nfo"/>
    <property type="match status" value="1"/>
</dbReference>
<name>D7CLW3_SYNLT</name>
<feature type="binding site" evidence="7">
    <location>
        <position position="183"/>
    </location>
    <ligand>
        <name>Zn(2+)</name>
        <dbReference type="ChEBI" id="CHEBI:29105"/>
        <label>3</label>
    </ligand>
</feature>
<dbReference type="HOGENOM" id="CLU_025885_0_1_9"/>
<dbReference type="OrthoDB" id="9805666at2"/>
<dbReference type="SUPFAM" id="SSF51658">
    <property type="entry name" value="Xylose isomerase-like"/>
    <property type="match status" value="1"/>
</dbReference>
<dbReference type="EMBL" id="CP002048">
    <property type="protein sequence ID" value="ADI01698.1"/>
    <property type="molecule type" value="Genomic_DNA"/>
</dbReference>
<feature type="binding site" evidence="7">
    <location>
        <position position="217"/>
    </location>
    <ligand>
        <name>Zn(2+)</name>
        <dbReference type="ChEBI" id="CHEBI:29105"/>
        <label>2</label>
    </ligand>
</feature>
<dbReference type="Pfam" id="PF01261">
    <property type="entry name" value="AP_endonuc_2"/>
    <property type="match status" value="1"/>
</dbReference>
<dbReference type="KEGG" id="slp:Slip_0918"/>
<dbReference type="InterPro" id="IPR013022">
    <property type="entry name" value="Xyl_isomerase-like_TIM-brl"/>
</dbReference>
<dbReference type="STRING" id="643648.Slip_0918"/>
<dbReference type="PANTHER" id="PTHR21445">
    <property type="entry name" value="ENDONUCLEASE IV ENDODEOXYRIBONUCLEASE IV"/>
    <property type="match status" value="1"/>
</dbReference>
<dbReference type="Proteomes" id="UP000000378">
    <property type="component" value="Chromosome"/>
</dbReference>
<dbReference type="InterPro" id="IPR036237">
    <property type="entry name" value="Xyl_isomerase-like_sf"/>
</dbReference>
<dbReference type="CDD" id="cd00019">
    <property type="entry name" value="AP2Ec"/>
    <property type="match status" value="1"/>
</dbReference>
<dbReference type="PROSITE" id="PS00731">
    <property type="entry name" value="AP_NUCLEASE_F2_3"/>
    <property type="match status" value="1"/>
</dbReference>
<keyword evidence="10" id="KW-1185">Reference proteome</keyword>
<dbReference type="RefSeq" id="WP_013175100.1">
    <property type="nucleotide sequence ID" value="NC_014220.1"/>
</dbReference>
<feature type="domain" description="Xylose isomerase-like TIM barrel" evidence="8">
    <location>
        <begin position="21"/>
        <end position="267"/>
    </location>
</feature>
<comment type="function">
    <text evidence="7">Endonuclease IV plays a role in DNA repair. It cleaves phosphodiester bonds at apurinic or apyrimidinic (AP) sites, generating a 3'-hydroxyl group and a 5'-terminal sugar phosphate.</text>
</comment>
<keyword evidence="6 7" id="KW-0234">DNA repair</keyword>
<evidence type="ECO:0000313" key="9">
    <source>
        <dbReference type="EMBL" id="ADI01698.1"/>
    </source>
</evidence>
<reference evidence="9 10" key="2">
    <citation type="journal article" date="2010" name="Stand. Genomic Sci.">
        <title>Complete genome sequence of Syntrophothermus lipocalidus type strain (TGB-C1).</title>
        <authorList>
            <person name="Djao O.D."/>
            <person name="Zhang X."/>
            <person name="Lucas S."/>
            <person name="Lapidus A."/>
            <person name="Del Rio T.G."/>
            <person name="Nolan M."/>
            <person name="Tice H."/>
            <person name="Cheng J.F."/>
            <person name="Han C."/>
            <person name="Tapia R."/>
            <person name="Goodwin L."/>
            <person name="Pitluck S."/>
            <person name="Liolios K."/>
            <person name="Ivanova N."/>
            <person name="Mavromatis K."/>
            <person name="Mikhailova N."/>
            <person name="Ovchinnikova G."/>
            <person name="Pati A."/>
            <person name="Brambilla E."/>
            <person name="Chen A."/>
            <person name="Palaniappan K."/>
            <person name="Land M."/>
            <person name="Hauser L."/>
            <person name="Chang Y.J."/>
            <person name="Jeffries C.D."/>
            <person name="Rohde M."/>
            <person name="Sikorski J."/>
            <person name="Spring S."/>
            <person name="Goker M."/>
            <person name="Detter J.C."/>
            <person name="Woyke T."/>
            <person name="Bristow J."/>
            <person name="Eisen J.A."/>
            <person name="Markowitz V."/>
            <person name="Hugenholtz P."/>
            <person name="Kyrpides N.C."/>
            <person name="Klenk H.P."/>
        </authorList>
    </citation>
    <scope>NUCLEOTIDE SEQUENCE [LARGE SCALE GENOMIC DNA]</scope>
    <source>
        <strain evidence="10">DSM 12680 / TGB-C1</strain>
    </source>
</reference>
<dbReference type="GO" id="GO:0008833">
    <property type="term" value="F:deoxyribonuclease IV (phage-T4-induced) activity"/>
    <property type="evidence" value="ECO:0007669"/>
    <property type="project" value="UniProtKB-UniRule"/>
</dbReference>
<comment type="cofactor">
    <cofactor evidence="7">
        <name>Zn(2+)</name>
        <dbReference type="ChEBI" id="CHEBI:29105"/>
    </cofactor>
    <text evidence="7">Binds 3 Zn(2+) ions.</text>
</comment>
<organism evidence="9 10">
    <name type="scientific">Syntrophothermus lipocalidus (strain DSM 12680 / TGB-C1)</name>
    <dbReference type="NCBI Taxonomy" id="643648"/>
    <lineage>
        <taxon>Bacteria</taxon>
        <taxon>Bacillati</taxon>
        <taxon>Bacillota</taxon>
        <taxon>Clostridia</taxon>
        <taxon>Eubacteriales</taxon>
        <taxon>Syntrophomonadaceae</taxon>
        <taxon>Syntrophothermus</taxon>
    </lineage>
</organism>
<feature type="binding site" evidence="7">
    <location>
        <position position="146"/>
    </location>
    <ligand>
        <name>Zn(2+)</name>
        <dbReference type="ChEBI" id="CHEBI:29105"/>
        <label>1</label>
    </ligand>
</feature>
<dbReference type="GO" id="GO:0008081">
    <property type="term" value="F:phosphoric diester hydrolase activity"/>
    <property type="evidence" value="ECO:0007669"/>
    <property type="project" value="TreeGrafter"/>
</dbReference>
<evidence type="ECO:0000256" key="2">
    <source>
        <dbReference type="ARBA" id="ARBA00022723"/>
    </source>
</evidence>
<evidence type="ECO:0000256" key="7">
    <source>
        <dbReference type="HAMAP-Rule" id="MF_00152"/>
    </source>
</evidence>
<keyword evidence="2 7" id="KW-0479">Metal-binding</keyword>
<evidence type="ECO:0000256" key="5">
    <source>
        <dbReference type="ARBA" id="ARBA00022833"/>
    </source>
</evidence>
<feature type="binding site" evidence="7">
    <location>
        <position position="180"/>
    </location>
    <ligand>
        <name>Zn(2+)</name>
        <dbReference type="ChEBI" id="CHEBI:29105"/>
        <label>2</label>
    </ligand>
</feature>
<dbReference type="NCBIfam" id="TIGR00587">
    <property type="entry name" value="nfo"/>
    <property type="match status" value="1"/>
</dbReference>
<dbReference type="InterPro" id="IPR001719">
    <property type="entry name" value="AP_endonuc_2"/>
</dbReference>
<dbReference type="GO" id="GO:0003677">
    <property type="term" value="F:DNA binding"/>
    <property type="evidence" value="ECO:0007669"/>
    <property type="project" value="InterPro"/>
</dbReference>
<evidence type="ECO:0000256" key="1">
    <source>
        <dbReference type="ARBA" id="ARBA00005340"/>
    </source>
</evidence>
<dbReference type="eggNOG" id="COG0648">
    <property type="taxonomic scope" value="Bacteria"/>
</dbReference>
<accession>D7CLW3</accession>
<evidence type="ECO:0000256" key="4">
    <source>
        <dbReference type="ARBA" id="ARBA00022801"/>
    </source>
</evidence>
<feature type="binding site" evidence="7">
    <location>
        <position position="232"/>
    </location>
    <ligand>
        <name>Zn(2+)</name>
        <dbReference type="ChEBI" id="CHEBI:29105"/>
        <label>3</label>
    </ligand>
</feature>
<proteinExistence type="inferred from homology"/>
<dbReference type="AlphaFoldDB" id="D7CLW3"/>
<feature type="binding site" evidence="7">
    <location>
        <position position="146"/>
    </location>
    <ligand>
        <name>Zn(2+)</name>
        <dbReference type="ChEBI" id="CHEBI:29105"/>
        <label>2</label>
    </ligand>
</feature>
<sequence>MEHFPRVGAHLPVAKGLKHTVDEAQAMGLEALQIFLRNPRGMKARELTEEEIEYFIENTKKADISPVVVHIPYICNPAAAKEEIYELAYRVIAEDLARCDLIKADYLVLHPGAYTVSSPGQATARLVALLHRVLTDYEGNTRILVETMSGQGTEIGRNLEEMAKILEELGRPPQVGVCLDTCHLYGAGYDIVDPGGLERTLREMDELVGTDKVRLVHANDSAGGLGSKKDRHAHIGQGNIGENGFALLCHHPLLRQLPFILETEYSGIARDVETLKRIRAV</sequence>
<evidence type="ECO:0000256" key="3">
    <source>
        <dbReference type="ARBA" id="ARBA00022763"/>
    </source>
</evidence>
<dbReference type="PROSITE" id="PS51432">
    <property type="entry name" value="AP_NUCLEASE_F2_4"/>
    <property type="match status" value="1"/>
</dbReference>
<evidence type="ECO:0000256" key="6">
    <source>
        <dbReference type="ARBA" id="ARBA00023204"/>
    </source>
</evidence>
<protein>
    <recommendedName>
        <fullName evidence="7">Probable endonuclease 4</fullName>
        <ecNumber evidence="7">3.1.21.2</ecNumber>
    </recommendedName>
    <alternativeName>
        <fullName evidence="7">Endodeoxyribonuclease IV</fullName>
    </alternativeName>
    <alternativeName>
        <fullName evidence="7">Endonuclease IV</fullName>
    </alternativeName>
</protein>
<feature type="binding site" evidence="7">
    <location>
        <position position="70"/>
    </location>
    <ligand>
        <name>Zn(2+)</name>
        <dbReference type="ChEBI" id="CHEBI:29105"/>
        <label>1</label>
    </ligand>
</feature>
<gene>
    <name evidence="7" type="primary">nfo</name>
    <name evidence="9" type="ordered locus">Slip_0918</name>
</gene>
<feature type="binding site" evidence="7">
    <location>
        <position position="230"/>
    </location>
    <ligand>
        <name>Zn(2+)</name>
        <dbReference type="ChEBI" id="CHEBI:29105"/>
        <label>3</label>
    </ligand>
</feature>
<dbReference type="GO" id="GO:0008270">
    <property type="term" value="F:zinc ion binding"/>
    <property type="evidence" value="ECO:0007669"/>
    <property type="project" value="UniProtKB-UniRule"/>
</dbReference>
<reference evidence="10" key="1">
    <citation type="journal article" date="2010" name="Stand. Genomic Sci.">
        <title>Complete genome sequence of Syntrophothermus lipocalidus type strain (TGB-C1T).</title>
        <authorList>
            <consortium name="US DOE Joint Genome Institute (JGI-PGF)"/>
            <person name="Djao O."/>
            <person name="Zhang X."/>
            <person name="Lucas S."/>
            <person name="Lapidus A."/>
            <person name="Glavina Del Rio T."/>
            <person name="Nolan M."/>
            <person name="Tice H."/>
            <person name="Cheng J."/>
            <person name="Han C."/>
            <person name="Tapia R."/>
            <person name="Goodwin L."/>
            <person name="Pitluck S."/>
            <person name="Liolios K."/>
            <person name="Ivanova N."/>
            <person name="Mavromatis K."/>
            <person name="Mikhailova N."/>
            <person name="Ovchinnikova G."/>
            <person name="Pati A."/>
            <person name="Brambilla E."/>
            <person name="Chen A."/>
            <person name="Palaniappan K."/>
            <person name="Land M."/>
            <person name="Hauser L."/>
            <person name="Chang Y."/>
            <person name="Jeffries C."/>
            <person name="Rohde M."/>
            <person name="Sikorski J."/>
            <person name="Spring S."/>
            <person name="Goker M."/>
            <person name="Detter J."/>
            <person name="Woyke T."/>
            <person name="Bristow J."/>
            <person name="Eisen J."/>
            <person name="Markowitz V."/>
            <person name="Hugenholtz P."/>
            <person name="Kyrpides N."/>
            <person name="Klenk H."/>
        </authorList>
    </citation>
    <scope>NUCLEOTIDE SEQUENCE [LARGE SCALE GENOMIC DNA]</scope>
    <source>
        <strain evidence="10">DSM 12680 / TGB-C1</strain>
    </source>
</reference>
<dbReference type="EC" id="3.1.21.2" evidence="7"/>
<keyword evidence="5 7" id="KW-0862">Zinc</keyword>
<dbReference type="GO" id="GO:0006284">
    <property type="term" value="P:base-excision repair"/>
    <property type="evidence" value="ECO:0007669"/>
    <property type="project" value="TreeGrafter"/>
</dbReference>
<evidence type="ECO:0000313" key="10">
    <source>
        <dbReference type="Proteomes" id="UP000000378"/>
    </source>
</evidence>
<comment type="catalytic activity">
    <reaction evidence="7">
        <text>Endonucleolytic cleavage to 5'-phosphooligonucleotide end-products.</text>
        <dbReference type="EC" id="3.1.21.2"/>
    </reaction>
</comment>
<evidence type="ECO:0000259" key="8">
    <source>
        <dbReference type="Pfam" id="PF01261"/>
    </source>
</evidence>
<keyword evidence="7" id="KW-0540">Nuclease</keyword>
<dbReference type="FunFam" id="3.20.20.150:FF:000001">
    <property type="entry name" value="Probable endonuclease 4"/>
    <property type="match status" value="1"/>
</dbReference>
<keyword evidence="7 9" id="KW-0255">Endonuclease</keyword>
<dbReference type="Gene3D" id="3.20.20.150">
    <property type="entry name" value="Divalent-metal-dependent TIM barrel enzymes"/>
    <property type="match status" value="1"/>
</dbReference>
<feature type="binding site" evidence="7">
    <location>
        <position position="110"/>
    </location>
    <ligand>
        <name>Zn(2+)</name>
        <dbReference type="ChEBI" id="CHEBI:29105"/>
        <label>1</label>
    </ligand>
</feature>
<keyword evidence="4 7" id="KW-0378">Hydrolase</keyword>
<comment type="similarity">
    <text evidence="1 7">Belongs to the AP endonuclease 2 family.</text>
</comment>
<feature type="binding site" evidence="7">
    <location>
        <position position="262"/>
    </location>
    <ligand>
        <name>Zn(2+)</name>
        <dbReference type="ChEBI" id="CHEBI:29105"/>
        <label>2</label>
    </ligand>
</feature>
<dbReference type="SMART" id="SM00518">
    <property type="entry name" value="AP2Ec"/>
    <property type="match status" value="1"/>
</dbReference>
<keyword evidence="3 7" id="KW-0227">DNA damage</keyword>
<dbReference type="GO" id="GO:0003906">
    <property type="term" value="F:DNA-(apurinic or apyrimidinic site) endonuclease activity"/>
    <property type="evidence" value="ECO:0007669"/>
    <property type="project" value="TreeGrafter"/>
</dbReference>
<dbReference type="InterPro" id="IPR018246">
    <property type="entry name" value="AP_endonuc_F2_Zn_BS"/>
</dbReference>
<dbReference type="PROSITE" id="PS00730">
    <property type="entry name" value="AP_NUCLEASE_F2_2"/>
    <property type="match status" value="1"/>
</dbReference>
<dbReference type="PANTHER" id="PTHR21445:SF0">
    <property type="entry name" value="APURINIC-APYRIMIDINIC ENDONUCLEASE"/>
    <property type="match status" value="1"/>
</dbReference>